<gene>
    <name evidence="4" type="ORF">SAMN05444390_105250</name>
</gene>
<evidence type="ECO:0000256" key="2">
    <source>
        <dbReference type="ARBA" id="ARBA00023027"/>
    </source>
</evidence>
<dbReference type="PANTHER" id="PTHR43333:SF1">
    <property type="entry name" value="D-ISOMER SPECIFIC 2-HYDROXYACID DEHYDROGENASE NAD-BINDING DOMAIN-CONTAINING PROTEIN"/>
    <property type="match status" value="1"/>
</dbReference>
<dbReference type="EMBL" id="FNVQ01000005">
    <property type="protein sequence ID" value="SEG81741.1"/>
    <property type="molecule type" value="Genomic_DNA"/>
</dbReference>
<dbReference type="GO" id="GO:0051287">
    <property type="term" value="F:NAD binding"/>
    <property type="evidence" value="ECO:0007669"/>
    <property type="project" value="InterPro"/>
</dbReference>
<dbReference type="Gene3D" id="3.40.50.720">
    <property type="entry name" value="NAD(P)-binding Rossmann-like Domain"/>
    <property type="match status" value="2"/>
</dbReference>
<dbReference type="CDD" id="cd12164">
    <property type="entry name" value="GDH_like_2"/>
    <property type="match status" value="1"/>
</dbReference>
<sequence>MQQGIVQVKGVDPTPYLESFNRYSDELSLLTADMPHDPEQITFALLWYPDDDFFDRYPNVKLVASIAAGVDNILACPSLRDDVIVCRNRDPEQASIMSTFALWHIIGHQRNFERYREQQTLHIWKRHPMRAPADINVGILGLGFMGEKIADDCHALGFNVAGWRKSFKTLTNEEIPVFAGTEQLDSFLQRTEVLICVLPLTDETRGILNRDTFSKLQRGGYLVHIGRGDHLVPEDLFAALEDGQLAGAALDVFTPEPLPADSPIWDHPKIFVTPHDASDVRPSAAAANLAEEVERFVRGEAPANQVLKEIGY</sequence>
<keyword evidence="5" id="KW-1185">Reference proteome</keyword>
<dbReference type="RefSeq" id="WP_104005074.1">
    <property type="nucleotide sequence ID" value="NZ_FNVQ01000005.1"/>
</dbReference>
<evidence type="ECO:0000313" key="4">
    <source>
        <dbReference type="EMBL" id="SEG81741.1"/>
    </source>
</evidence>
<reference evidence="4 5" key="1">
    <citation type="submission" date="2016-10" db="EMBL/GenBank/DDBJ databases">
        <authorList>
            <person name="de Groot N.N."/>
        </authorList>
    </citation>
    <scope>NUCLEOTIDE SEQUENCE [LARGE SCALE GENOMIC DNA]</scope>
    <source>
        <strain evidence="4 5">DSM 22012</strain>
    </source>
</reference>
<dbReference type="SUPFAM" id="SSF51735">
    <property type="entry name" value="NAD(P)-binding Rossmann-fold domains"/>
    <property type="match status" value="1"/>
</dbReference>
<dbReference type="OrthoDB" id="9787219at2"/>
<keyword evidence="4" id="KW-0670">Pyruvate</keyword>
<accession>A0A1H6D8U7</accession>
<dbReference type="InterPro" id="IPR036291">
    <property type="entry name" value="NAD(P)-bd_dom_sf"/>
</dbReference>
<organism evidence="4 5">
    <name type="scientific">Marinobacterium lutimaris</name>
    <dbReference type="NCBI Taxonomy" id="568106"/>
    <lineage>
        <taxon>Bacteria</taxon>
        <taxon>Pseudomonadati</taxon>
        <taxon>Pseudomonadota</taxon>
        <taxon>Gammaproteobacteria</taxon>
        <taxon>Oceanospirillales</taxon>
        <taxon>Oceanospirillaceae</taxon>
        <taxon>Marinobacterium</taxon>
    </lineage>
</organism>
<evidence type="ECO:0000259" key="3">
    <source>
        <dbReference type="Pfam" id="PF02826"/>
    </source>
</evidence>
<proteinExistence type="predicted"/>
<dbReference type="AlphaFoldDB" id="A0A1H6D8U7"/>
<dbReference type="Proteomes" id="UP000236745">
    <property type="component" value="Unassembled WGS sequence"/>
</dbReference>
<dbReference type="GO" id="GO:0016491">
    <property type="term" value="F:oxidoreductase activity"/>
    <property type="evidence" value="ECO:0007669"/>
    <property type="project" value="UniProtKB-KW"/>
</dbReference>
<dbReference type="SUPFAM" id="SSF52283">
    <property type="entry name" value="Formate/glycerate dehydrogenase catalytic domain-like"/>
    <property type="match status" value="1"/>
</dbReference>
<name>A0A1H6D8U7_9GAMM</name>
<dbReference type="InterPro" id="IPR006140">
    <property type="entry name" value="D-isomer_DH_NAD-bd"/>
</dbReference>
<dbReference type="PANTHER" id="PTHR43333">
    <property type="entry name" value="2-HACID_DH_C DOMAIN-CONTAINING PROTEIN"/>
    <property type="match status" value="1"/>
</dbReference>
<keyword evidence="2" id="KW-0520">NAD</keyword>
<protein>
    <submittedName>
        <fullName evidence="4">Glyoxylate/hydroxypyruvate reductase A</fullName>
    </submittedName>
</protein>
<evidence type="ECO:0000313" key="5">
    <source>
        <dbReference type="Proteomes" id="UP000236745"/>
    </source>
</evidence>
<keyword evidence="1" id="KW-0560">Oxidoreductase</keyword>
<dbReference type="Pfam" id="PF02826">
    <property type="entry name" value="2-Hacid_dh_C"/>
    <property type="match status" value="1"/>
</dbReference>
<feature type="domain" description="D-isomer specific 2-hydroxyacid dehydrogenase NAD-binding" evidence="3">
    <location>
        <begin position="103"/>
        <end position="275"/>
    </location>
</feature>
<evidence type="ECO:0000256" key="1">
    <source>
        <dbReference type="ARBA" id="ARBA00023002"/>
    </source>
</evidence>